<evidence type="ECO:0000313" key="1">
    <source>
        <dbReference type="EMBL" id="VWD19639.1"/>
    </source>
</evidence>
<dbReference type="AlphaFoldDB" id="A0A6P2YK46"/>
<evidence type="ECO:0000313" key="2">
    <source>
        <dbReference type="Proteomes" id="UP000494109"/>
    </source>
</evidence>
<dbReference type="EMBL" id="CABVQS010000011">
    <property type="protein sequence ID" value="VWD19639.1"/>
    <property type="molecule type" value="Genomic_DNA"/>
</dbReference>
<sequence>MMGAPEVLSKVRAKVTCPIHLEASFCRRESKIRLGGGMQLFSI</sequence>
<gene>
    <name evidence="1" type="ORF">BCO71033_03058</name>
</gene>
<name>A0A6P2YK46_9BURK</name>
<protein>
    <submittedName>
        <fullName evidence="1">Uncharacterized protein</fullName>
    </submittedName>
</protein>
<dbReference type="Proteomes" id="UP000494109">
    <property type="component" value="Unassembled WGS sequence"/>
</dbReference>
<reference evidence="1 2" key="1">
    <citation type="submission" date="2019-09" db="EMBL/GenBank/DDBJ databases">
        <authorList>
            <person name="Depoorter E."/>
        </authorList>
    </citation>
    <scope>NUCLEOTIDE SEQUENCE [LARGE SCALE GENOMIC DNA]</scope>
    <source>
        <strain evidence="1">R-71033</strain>
    </source>
</reference>
<organism evidence="1 2">
    <name type="scientific">Burkholderia contaminans</name>
    <dbReference type="NCBI Taxonomy" id="488447"/>
    <lineage>
        <taxon>Bacteria</taxon>
        <taxon>Pseudomonadati</taxon>
        <taxon>Pseudomonadota</taxon>
        <taxon>Betaproteobacteria</taxon>
        <taxon>Burkholderiales</taxon>
        <taxon>Burkholderiaceae</taxon>
        <taxon>Burkholderia</taxon>
        <taxon>Burkholderia cepacia complex</taxon>
    </lineage>
</organism>
<accession>A0A6P2YK46</accession>
<proteinExistence type="predicted"/>